<evidence type="ECO:0000256" key="1">
    <source>
        <dbReference type="SAM" id="Phobius"/>
    </source>
</evidence>
<accession>A0A366HQI5</accession>
<dbReference type="Proteomes" id="UP000253426">
    <property type="component" value="Unassembled WGS sequence"/>
</dbReference>
<gene>
    <name evidence="2" type="ORF">DES53_102319</name>
</gene>
<sequence>MRRLALYSFVITLVWLTFIVAISFVEAPAKFQALKIENFDVVTPALQHALAIGHRVFHLLNRIEWVCCAFSWFLVLRIRVVRTRGSVILLGVATGILAFQTFALYPTLDARVMEVMAGRIPPQTWHHIGFVVGEMVKVLTLGVLTAAQLQAFARAVLSE</sequence>
<keyword evidence="3" id="KW-1185">Reference proteome</keyword>
<dbReference type="OrthoDB" id="192334at2"/>
<dbReference type="RefSeq" id="WP_147263260.1">
    <property type="nucleotide sequence ID" value="NZ_QNRR01000002.1"/>
</dbReference>
<reference evidence="2 3" key="1">
    <citation type="submission" date="2018-06" db="EMBL/GenBank/DDBJ databases">
        <title>Genomic Encyclopedia of Type Strains, Phase IV (KMG-IV): sequencing the most valuable type-strain genomes for metagenomic binning, comparative biology and taxonomic classification.</title>
        <authorList>
            <person name="Goeker M."/>
        </authorList>
    </citation>
    <scope>NUCLEOTIDE SEQUENCE [LARGE SCALE GENOMIC DNA]</scope>
    <source>
        <strain evidence="2 3">DSM 25532</strain>
    </source>
</reference>
<protein>
    <recommendedName>
        <fullName evidence="4">DUF4149 domain-containing protein</fullName>
    </recommendedName>
</protein>
<evidence type="ECO:0000313" key="2">
    <source>
        <dbReference type="EMBL" id="RBP45935.1"/>
    </source>
</evidence>
<keyword evidence="1" id="KW-1133">Transmembrane helix</keyword>
<dbReference type="EMBL" id="QNRR01000002">
    <property type="protein sequence ID" value="RBP45935.1"/>
    <property type="molecule type" value="Genomic_DNA"/>
</dbReference>
<proteinExistence type="predicted"/>
<name>A0A366HQI5_9BACT</name>
<organism evidence="2 3">
    <name type="scientific">Roseimicrobium gellanilyticum</name>
    <dbReference type="NCBI Taxonomy" id="748857"/>
    <lineage>
        <taxon>Bacteria</taxon>
        <taxon>Pseudomonadati</taxon>
        <taxon>Verrucomicrobiota</taxon>
        <taxon>Verrucomicrobiia</taxon>
        <taxon>Verrucomicrobiales</taxon>
        <taxon>Verrucomicrobiaceae</taxon>
        <taxon>Roseimicrobium</taxon>
    </lineage>
</organism>
<keyword evidence="1" id="KW-0472">Membrane</keyword>
<keyword evidence="1" id="KW-0812">Transmembrane</keyword>
<feature type="transmembrane region" description="Helical" evidence="1">
    <location>
        <begin position="6"/>
        <end position="25"/>
    </location>
</feature>
<comment type="caution">
    <text evidence="2">The sequence shown here is derived from an EMBL/GenBank/DDBJ whole genome shotgun (WGS) entry which is preliminary data.</text>
</comment>
<evidence type="ECO:0000313" key="3">
    <source>
        <dbReference type="Proteomes" id="UP000253426"/>
    </source>
</evidence>
<feature type="transmembrane region" description="Helical" evidence="1">
    <location>
        <begin position="125"/>
        <end position="147"/>
    </location>
</feature>
<feature type="transmembrane region" description="Helical" evidence="1">
    <location>
        <begin position="87"/>
        <end position="105"/>
    </location>
</feature>
<dbReference type="AlphaFoldDB" id="A0A366HQI5"/>
<evidence type="ECO:0008006" key="4">
    <source>
        <dbReference type="Google" id="ProtNLM"/>
    </source>
</evidence>